<evidence type="ECO:0000313" key="10">
    <source>
        <dbReference type="Proteomes" id="UP000198393"/>
    </source>
</evidence>
<keyword evidence="4 7" id="KW-0133">Cell shape</keyword>
<dbReference type="GO" id="GO:0009252">
    <property type="term" value="P:peptidoglycan biosynthetic process"/>
    <property type="evidence" value="ECO:0007669"/>
    <property type="project" value="UniProtKB-UniPathway"/>
</dbReference>
<dbReference type="GO" id="GO:0016740">
    <property type="term" value="F:transferase activity"/>
    <property type="evidence" value="ECO:0007669"/>
    <property type="project" value="UniProtKB-KW"/>
</dbReference>
<protein>
    <submittedName>
        <fullName evidence="9">Murein L,D-transpeptidase YcbB/YkuD</fullName>
    </submittedName>
</protein>
<dbReference type="Pfam" id="PF03734">
    <property type="entry name" value="YkuD"/>
    <property type="match status" value="1"/>
</dbReference>
<dbReference type="InterPro" id="IPR038063">
    <property type="entry name" value="Transpep_catalytic_dom"/>
</dbReference>
<dbReference type="OrthoDB" id="9778545at2"/>
<gene>
    <name evidence="9" type="ORF">SAMN05421640_0534</name>
</gene>
<keyword evidence="5 7" id="KW-0573">Peptidoglycan synthesis</keyword>
<sequence length="532" mass="60689">MNLFLKSFLFFLLPFLNSPPQDEFLRQKVEMISSGIPVTIQGEAIYCKTTLPAFYQENQFLKAWNEQNTKQLISVLENADDEGLNSANYHLSVIKDLRIRNKDSIEEAELDLLLTDAFLLYSSHLLNGKVNPETVDSEWQAIRREGDAKAVLIEALKSNDISDALKDLAPDHVGYKGLKNALKEYRNIVKNGGWEEIPSGETLKPGMTDSVRVPLLINRLQKTFDLNKNFSKSYSYSDQLAEAVRKYQVRNGLESDGNLGKLTTASLNITAEKRVEQIITNMERYRWAAEEMGDHYVIVNIADYQLQVYNNRKKTFEEKVIVGKPFRKTPVFSSKMSYLVFNPTWTVPPTILFNDMLPELKKDPGYAKSKNIRVLQGQGSNAVEVDPYVLDWSSLSKTNFPYTLRQDSGPPNALGIVKFMFPNKYNVYIHDTPSKELFNKTDRAFSSGCIRVNNPLKLAEYILKEQQGWNKDKIDQTIKDGKEQSVILKQPFPVHILYLTSWASEGQVHFRNDLYDRDAAVIKSLNSTPPSI</sequence>
<dbReference type="PROSITE" id="PS52029">
    <property type="entry name" value="LD_TPASE"/>
    <property type="match status" value="1"/>
</dbReference>
<dbReference type="GO" id="GO:0008360">
    <property type="term" value="P:regulation of cell shape"/>
    <property type="evidence" value="ECO:0007669"/>
    <property type="project" value="UniProtKB-UniRule"/>
</dbReference>
<keyword evidence="3" id="KW-0808">Transferase</keyword>
<dbReference type="Proteomes" id="UP000198393">
    <property type="component" value="Unassembled WGS sequence"/>
</dbReference>
<evidence type="ECO:0000256" key="3">
    <source>
        <dbReference type="ARBA" id="ARBA00022679"/>
    </source>
</evidence>
<evidence type="ECO:0000256" key="7">
    <source>
        <dbReference type="PROSITE-ProRule" id="PRU01373"/>
    </source>
</evidence>
<dbReference type="CDD" id="cd16913">
    <property type="entry name" value="YkuD_like"/>
    <property type="match status" value="1"/>
</dbReference>
<evidence type="ECO:0000259" key="8">
    <source>
        <dbReference type="PROSITE" id="PS52029"/>
    </source>
</evidence>
<evidence type="ECO:0000256" key="5">
    <source>
        <dbReference type="ARBA" id="ARBA00022984"/>
    </source>
</evidence>
<evidence type="ECO:0000256" key="6">
    <source>
        <dbReference type="ARBA" id="ARBA00023316"/>
    </source>
</evidence>
<dbReference type="Gene3D" id="2.40.440.10">
    <property type="entry name" value="L,D-transpeptidase catalytic domain-like"/>
    <property type="match status" value="1"/>
</dbReference>
<evidence type="ECO:0000313" key="9">
    <source>
        <dbReference type="EMBL" id="SNS52897.1"/>
    </source>
</evidence>
<organism evidence="9 10">
    <name type="scientific">Ekhidna lutea</name>
    <dbReference type="NCBI Taxonomy" id="447679"/>
    <lineage>
        <taxon>Bacteria</taxon>
        <taxon>Pseudomonadati</taxon>
        <taxon>Bacteroidota</taxon>
        <taxon>Cytophagia</taxon>
        <taxon>Cytophagales</taxon>
        <taxon>Reichenbachiellaceae</taxon>
        <taxon>Ekhidna</taxon>
    </lineage>
</organism>
<keyword evidence="10" id="KW-1185">Reference proteome</keyword>
<dbReference type="InterPro" id="IPR045380">
    <property type="entry name" value="LD_TPept_scaffold_dom"/>
</dbReference>
<dbReference type="RefSeq" id="WP_089355293.1">
    <property type="nucleotide sequence ID" value="NZ_FZPD01000001.1"/>
</dbReference>
<dbReference type="Gene3D" id="1.10.101.10">
    <property type="entry name" value="PGBD-like superfamily/PGBD"/>
    <property type="match status" value="1"/>
</dbReference>
<dbReference type="PANTHER" id="PTHR41533">
    <property type="entry name" value="L,D-TRANSPEPTIDASE HI_1667-RELATED"/>
    <property type="match status" value="1"/>
</dbReference>
<accession>A0A239F7X0</accession>
<dbReference type="Pfam" id="PF20142">
    <property type="entry name" value="Scaffold"/>
    <property type="match status" value="1"/>
</dbReference>
<dbReference type="AlphaFoldDB" id="A0A239F7X0"/>
<dbReference type="PANTHER" id="PTHR41533:SF2">
    <property type="entry name" value="BLR7131 PROTEIN"/>
    <property type="match status" value="1"/>
</dbReference>
<dbReference type="InterPro" id="IPR052905">
    <property type="entry name" value="LD-transpeptidase_YkuD-like"/>
</dbReference>
<dbReference type="GO" id="GO:0071555">
    <property type="term" value="P:cell wall organization"/>
    <property type="evidence" value="ECO:0007669"/>
    <property type="project" value="UniProtKB-UniRule"/>
</dbReference>
<name>A0A239F7X0_EKHLU</name>
<evidence type="ECO:0000256" key="1">
    <source>
        <dbReference type="ARBA" id="ARBA00004752"/>
    </source>
</evidence>
<dbReference type="SUPFAM" id="SSF47090">
    <property type="entry name" value="PGBD-like"/>
    <property type="match status" value="1"/>
</dbReference>
<dbReference type="UniPathway" id="UPA00219"/>
<reference evidence="9 10" key="1">
    <citation type="submission" date="2017-06" db="EMBL/GenBank/DDBJ databases">
        <authorList>
            <person name="Kim H.J."/>
            <person name="Triplett B.A."/>
        </authorList>
    </citation>
    <scope>NUCLEOTIDE SEQUENCE [LARGE SCALE GENOMIC DNA]</scope>
    <source>
        <strain evidence="9 10">DSM 19307</strain>
    </source>
</reference>
<comment type="pathway">
    <text evidence="1 7">Cell wall biogenesis; peptidoglycan biosynthesis.</text>
</comment>
<dbReference type="GO" id="GO:0004180">
    <property type="term" value="F:carboxypeptidase activity"/>
    <property type="evidence" value="ECO:0007669"/>
    <property type="project" value="UniProtKB-ARBA"/>
</dbReference>
<dbReference type="InterPro" id="IPR036366">
    <property type="entry name" value="PGBDSf"/>
</dbReference>
<evidence type="ECO:0000256" key="4">
    <source>
        <dbReference type="ARBA" id="ARBA00022960"/>
    </source>
</evidence>
<comment type="similarity">
    <text evidence="2">Belongs to the YkuD family.</text>
</comment>
<dbReference type="InterPro" id="IPR036365">
    <property type="entry name" value="PGBD-like_sf"/>
</dbReference>
<keyword evidence="6 7" id="KW-0961">Cell wall biogenesis/degradation</keyword>
<dbReference type="EMBL" id="FZPD01000001">
    <property type="protein sequence ID" value="SNS52897.1"/>
    <property type="molecule type" value="Genomic_DNA"/>
</dbReference>
<feature type="active site" description="Nucleophile" evidence="7">
    <location>
        <position position="449"/>
    </location>
</feature>
<evidence type="ECO:0000256" key="2">
    <source>
        <dbReference type="ARBA" id="ARBA00005992"/>
    </source>
</evidence>
<proteinExistence type="inferred from homology"/>
<dbReference type="SUPFAM" id="SSF141523">
    <property type="entry name" value="L,D-transpeptidase catalytic domain-like"/>
    <property type="match status" value="1"/>
</dbReference>
<dbReference type="InterPro" id="IPR005490">
    <property type="entry name" value="LD_TPept_cat_dom"/>
</dbReference>
<feature type="domain" description="L,D-TPase catalytic" evidence="8">
    <location>
        <begin position="295"/>
        <end position="477"/>
    </location>
</feature>
<feature type="active site" description="Proton donor/acceptor" evidence="7">
    <location>
        <position position="430"/>
    </location>
</feature>